<keyword evidence="2" id="KW-0812">Transmembrane</keyword>
<feature type="compositionally biased region" description="Polar residues" evidence="1">
    <location>
        <begin position="230"/>
        <end position="248"/>
    </location>
</feature>
<keyword evidence="2" id="KW-1133">Transmembrane helix</keyword>
<dbReference type="AlphaFoldDB" id="A0A1Y1JTT5"/>
<comment type="caution">
    <text evidence="3">The sequence shown here is derived from an EMBL/GenBank/DDBJ whole genome shotgun (WGS) entry which is preliminary data.</text>
</comment>
<evidence type="ECO:0000256" key="1">
    <source>
        <dbReference type="SAM" id="MobiDB-lite"/>
    </source>
</evidence>
<dbReference type="GeneID" id="39745335"/>
<evidence type="ECO:0000256" key="2">
    <source>
        <dbReference type="SAM" id="Phobius"/>
    </source>
</evidence>
<dbReference type="OrthoDB" id="381419at2759"/>
<evidence type="ECO:0000313" key="3">
    <source>
        <dbReference type="EMBL" id="GAW84527.1"/>
    </source>
</evidence>
<dbReference type="Pfam" id="PF05795">
    <property type="entry name" value="Plasmodium_Vir"/>
    <property type="match status" value="1"/>
</dbReference>
<dbReference type="EMBL" id="BDQF01000394">
    <property type="protein sequence ID" value="GAW84527.1"/>
    <property type="molecule type" value="Genomic_DNA"/>
</dbReference>
<protein>
    <submittedName>
        <fullName evidence="3">Variable surface protein</fullName>
    </submittedName>
</protein>
<feature type="transmembrane region" description="Helical" evidence="2">
    <location>
        <begin position="297"/>
        <end position="321"/>
    </location>
</feature>
<feature type="region of interest" description="Disordered" evidence="1">
    <location>
        <begin position="227"/>
        <end position="248"/>
    </location>
</feature>
<evidence type="ECO:0000313" key="4">
    <source>
        <dbReference type="Proteomes" id="UP000195521"/>
    </source>
</evidence>
<name>A0A1Y1JTT5_PLAGO</name>
<sequence length="383" mass="45282">MAEGFTYPFDKGELTSVKYYNMLDTGVNRVKDNNIFCSPREEQNKLDAYPEIKNFCSQLRKYLINERNNHDQYMINSDLCNLLSYWLYEQLVEKCKIYQCDAITIYNKISNIFATSSGTNSLYSFFNCQLDPYIYTHEDWEKRKKVFDYCQNFDTIKNTYPTDKEKCRQYHDYILDISNLYNNFKNECTFTNVTKKCPVKKFYTFDNCNPTKLLNDHRCDTIQAEEVDNSTESTQNEDTQSEDIQNQDTPTEIQLKEQMIYPEEDDHIVFPSIKTMSHEEPQLMNENHNTLKIFGKILLGGIVTSLLVGVLYKVNTFLFYIHKSYKYSSFTAIGNKLRNIIPYRKNNISHLNNERNELYNDASAYIRPYYEDSQDHYVGYSAS</sequence>
<dbReference type="Proteomes" id="UP000195521">
    <property type="component" value="Unassembled WGS sequence"/>
</dbReference>
<proteinExistence type="predicted"/>
<organism evidence="3 4">
    <name type="scientific">Plasmodium gonderi</name>
    <dbReference type="NCBI Taxonomy" id="77519"/>
    <lineage>
        <taxon>Eukaryota</taxon>
        <taxon>Sar</taxon>
        <taxon>Alveolata</taxon>
        <taxon>Apicomplexa</taxon>
        <taxon>Aconoidasida</taxon>
        <taxon>Haemosporida</taxon>
        <taxon>Plasmodiidae</taxon>
        <taxon>Plasmodium</taxon>
        <taxon>Plasmodium (Plasmodium)</taxon>
    </lineage>
</organism>
<accession>A0A1Y1JTT5</accession>
<dbReference type="RefSeq" id="XP_028547116.1">
    <property type="nucleotide sequence ID" value="XM_028691315.1"/>
</dbReference>
<reference evidence="4" key="1">
    <citation type="submission" date="2017-04" db="EMBL/GenBank/DDBJ databases">
        <title>Plasmodium gonderi genome.</title>
        <authorList>
            <person name="Arisue N."/>
            <person name="Honma H."/>
            <person name="Kawai S."/>
            <person name="Tougan T."/>
            <person name="Tanabe K."/>
            <person name="Horii T."/>
        </authorList>
    </citation>
    <scope>NUCLEOTIDE SEQUENCE [LARGE SCALE GENOMIC DNA]</scope>
    <source>
        <strain evidence="4">ATCC 30045</strain>
    </source>
</reference>
<keyword evidence="2" id="KW-0472">Membrane</keyword>
<gene>
    <name evidence="3" type="ORF">PGO_003460</name>
</gene>
<keyword evidence="4" id="KW-1185">Reference proteome</keyword>
<dbReference type="InterPro" id="IPR008780">
    <property type="entry name" value="Plasmodium_Vir"/>
</dbReference>